<dbReference type="HOGENOM" id="CLU_177956_0_0_1"/>
<dbReference type="OrthoDB" id="10006023at2759"/>
<protein>
    <submittedName>
        <fullName evidence="1">Uncharacterized protein</fullName>
    </submittedName>
</protein>
<reference evidence="1 2" key="1">
    <citation type="submission" date="2014-04" db="EMBL/GenBank/DDBJ databases">
        <authorList>
            <consortium name="DOE Joint Genome Institute"/>
            <person name="Kuo A."/>
            <person name="Gay G."/>
            <person name="Dore J."/>
            <person name="Kohler A."/>
            <person name="Nagy L.G."/>
            <person name="Floudas D."/>
            <person name="Copeland A."/>
            <person name="Barry K.W."/>
            <person name="Cichocki N."/>
            <person name="Veneault-Fourrey C."/>
            <person name="LaButti K."/>
            <person name="Lindquist E.A."/>
            <person name="Lipzen A."/>
            <person name="Lundell T."/>
            <person name="Morin E."/>
            <person name="Murat C."/>
            <person name="Sun H."/>
            <person name="Tunlid A."/>
            <person name="Henrissat B."/>
            <person name="Grigoriev I.V."/>
            <person name="Hibbett D.S."/>
            <person name="Martin F."/>
            <person name="Nordberg H.P."/>
            <person name="Cantor M.N."/>
            <person name="Hua S.X."/>
        </authorList>
    </citation>
    <scope>NUCLEOTIDE SEQUENCE [LARGE SCALE GENOMIC DNA]</scope>
    <source>
        <strain evidence="2">h7</strain>
    </source>
</reference>
<evidence type="ECO:0000313" key="1">
    <source>
        <dbReference type="EMBL" id="KIM45240.1"/>
    </source>
</evidence>
<evidence type="ECO:0000313" key="2">
    <source>
        <dbReference type="Proteomes" id="UP000053424"/>
    </source>
</evidence>
<accession>A0A0C3C8R6</accession>
<name>A0A0C3C8R6_HEBCY</name>
<organism evidence="1 2">
    <name type="scientific">Hebeloma cylindrosporum</name>
    <dbReference type="NCBI Taxonomy" id="76867"/>
    <lineage>
        <taxon>Eukaryota</taxon>
        <taxon>Fungi</taxon>
        <taxon>Dikarya</taxon>
        <taxon>Basidiomycota</taxon>
        <taxon>Agaricomycotina</taxon>
        <taxon>Agaricomycetes</taxon>
        <taxon>Agaricomycetidae</taxon>
        <taxon>Agaricales</taxon>
        <taxon>Agaricineae</taxon>
        <taxon>Hymenogastraceae</taxon>
        <taxon>Hebeloma</taxon>
    </lineage>
</organism>
<sequence length="87" mass="10057">MIRRNPTLIPMTDMDVQDVRDMVAKQKAGLQSHQQLMVKMKRLADNPSMSKEDMEMFEQMKEALARSEKAKRLGLEPGQFPPSSHVW</sequence>
<reference evidence="2" key="2">
    <citation type="submission" date="2015-01" db="EMBL/GenBank/DDBJ databases">
        <title>Evolutionary Origins and Diversification of the Mycorrhizal Mutualists.</title>
        <authorList>
            <consortium name="DOE Joint Genome Institute"/>
            <consortium name="Mycorrhizal Genomics Consortium"/>
            <person name="Kohler A."/>
            <person name="Kuo A."/>
            <person name="Nagy L.G."/>
            <person name="Floudas D."/>
            <person name="Copeland A."/>
            <person name="Barry K.W."/>
            <person name="Cichocki N."/>
            <person name="Veneault-Fourrey C."/>
            <person name="LaButti K."/>
            <person name="Lindquist E.A."/>
            <person name="Lipzen A."/>
            <person name="Lundell T."/>
            <person name="Morin E."/>
            <person name="Murat C."/>
            <person name="Riley R."/>
            <person name="Ohm R."/>
            <person name="Sun H."/>
            <person name="Tunlid A."/>
            <person name="Henrissat B."/>
            <person name="Grigoriev I.V."/>
            <person name="Hibbett D.S."/>
            <person name="Martin F."/>
        </authorList>
    </citation>
    <scope>NUCLEOTIDE SEQUENCE [LARGE SCALE GENOMIC DNA]</scope>
    <source>
        <strain evidence="2">h7</strain>
    </source>
</reference>
<dbReference type="Proteomes" id="UP000053424">
    <property type="component" value="Unassembled WGS sequence"/>
</dbReference>
<dbReference type="EMBL" id="KN831772">
    <property type="protein sequence ID" value="KIM45240.1"/>
    <property type="molecule type" value="Genomic_DNA"/>
</dbReference>
<keyword evidence="2" id="KW-1185">Reference proteome</keyword>
<proteinExistence type="predicted"/>
<dbReference type="AlphaFoldDB" id="A0A0C3C8R6"/>
<gene>
    <name evidence="1" type="ORF">M413DRAFT_66656</name>
</gene>